<sequence>MTLAQEATVLSWYEPSGPALRGTLVVLPGRGESPRVYERFGRRLATDSYRVHAVAAPADAPDQARDELLGVLDAADADAPRVVVGSDAGAAYAAHLVAGGQLDGVSALVLAGLPAGSAAQPARDWDDELAVRTACGAHRGRITEAGVRRAALFSDLPADWFDPATPGKLHLPVLGLHGRNDLLSPVALARRWYASAPSAELVTIVGGLHDALNDQTHRTVAAVVVQFLERLRGGAELAPIAVAESLGEPGRDAESRA</sequence>
<dbReference type="InterPro" id="IPR029058">
    <property type="entry name" value="AB_hydrolase_fold"/>
</dbReference>
<evidence type="ECO:0000313" key="2">
    <source>
        <dbReference type="Proteomes" id="UP000188929"/>
    </source>
</evidence>
<dbReference type="Gene3D" id="3.40.50.1820">
    <property type="entry name" value="alpha/beta hydrolase"/>
    <property type="match status" value="1"/>
</dbReference>
<accession>A0A1V2I739</accession>
<dbReference type="SUPFAM" id="SSF53474">
    <property type="entry name" value="alpha/beta-Hydrolases"/>
    <property type="match status" value="1"/>
</dbReference>
<keyword evidence="2" id="KW-1185">Reference proteome</keyword>
<dbReference type="STRING" id="1834516.BL253_25945"/>
<reference evidence="2" key="1">
    <citation type="submission" date="2016-10" db="EMBL/GenBank/DDBJ databases">
        <title>Frankia sp. NRRL B-16386 Genome sequencing.</title>
        <authorList>
            <person name="Ghodhbane-Gtari F."/>
            <person name="Swanson E."/>
            <person name="Gueddou A."/>
            <person name="Hezbri K."/>
            <person name="Ktari K."/>
            <person name="Nouioui I."/>
            <person name="Morris K."/>
            <person name="Simpson S."/>
            <person name="Abebe-Akele F."/>
            <person name="Thomas K."/>
            <person name="Gtari M."/>
            <person name="Tisa L.S."/>
        </authorList>
    </citation>
    <scope>NUCLEOTIDE SEQUENCE [LARGE SCALE GENOMIC DNA]</scope>
    <source>
        <strain evidence="2">NRRL B-16386</strain>
    </source>
</reference>
<dbReference type="AlphaFoldDB" id="A0A1V2I739"/>
<gene>
    <name evidence="1" type="ORF">BL253_25945</name>
</gene>
<proteinExistence type="predicted"/>
<dbReference type="OrthoDB" id="9806902at2"/>
<dbReference type="EMBL" id="MOMC01000055">
    <property type="protein sequence ID" value="ONH25994.1"/>
    <property type="molecule type" value="Genomic_DNA"/>
</dbReference>
<protein>
    <submittedName>
        <fullName evidence="1">Lysophospholipase</fullName>
    </submittedName>
</protein>
<evidence type="ECO:0000313" key="1">
    <source>
        <dbReference type="EMBL" id="ONH25994.1"/>
    </source>
</evidence>
<comment type="caution">
    <text evidence="1">The sequence shown here is derived from an EMBL/GenBank/DDBJ whole genome shotgun (WGS) entry which is preliminary data.</text>
</comment>
<dbReference type="Proteomes" id="UP000188929">
    <property type="component" value="Unassembled WGS sequence"/>
</dbReference>
<name>A0A1V2I739_9ACTN</name>
<organism evidence="1 2">
    <name type="scientific">Pseudofrankia asymbiotica</name>
    <dbReference type="NCBI Taxonomy" id="1834516"/>
    <lineage>
        <taxon>Bacteria</taxon>
        <taxon>Bacillati</taxon>
        <taxon>Actinomycetota</taxon>
        <taxon>Actinomycetes</taxon>
        <taxon>Frankiales</taxon>
        <taxon>Frankiaceae</taxon>
        <taxon>Pseudofrankia</taxon>
    </lineage>
</organism>